<sequence>MKGRLADLKRANVRQLIVPLPAPDGGEGECECQVDLCVSGNWRGVYSFFDARPVIRASQATYPKTLGDAILGRKRTTLKRLARLYVFAQARLGPTTAAEYKAALDEVARDAEWADVEALLKQQQQQQQQQQQPPEAAGAEEAGQEQQPPEAAGAAAAGQEQRPPAAAAAEEAGQQPPEAAGAAAADQQQPPAAAEAAAATAEADAGAAAADREQQPAVAALLATAATAAPPAAPDAAAVDQAAGRMRAEAAGAGGPAGSGQARSSGLGHQEAPGESRKRGRKDEAGLGDGDGDGGSGSGSGGGVGGAGAGVAGGAQVGQQCRAEELIRRPGRTRMEIDDDGGGAAAQDGAGSLQLQVDKLLGPATQVERTVINALMHRRFRHTVVLPHQRARDGTTEAVAKALMLQQLGGEGRIAAICRRAPGAAAGQLVEAFNQVRRAPTERQGARMPGAAQSRLGGT</sequence>
<feature type="region of interest" description="Disordered" evidence="1">
    <location>
        <begin position="226"/>
        <end position="348"/>
    </location>
</feature>
<feature type="compositionally biased region" description="Basic and acidic residues" evidence="1">
    <location>
        <begin position="322"/>
        <end position="336"/>
    </location>
</feature>
<feature type="compositionally biased region" description="Low complexity" evidence="1">
    <location>
        <begin position="122"/>
        <end position="214"/>
    </location>
</feature>
<dbReference type="AlphaFoldDB" id="A0A0D2LSJ7"/>
<feature type="compositionally biased region" description="Gly residues" evidence="1">
    <location>
        <begin position="287"/>
        <end position="316"/>
    </location>
</feature>
<dbReference type="Proteomes" id="UP000054498">
    <property type="component" value="Unassembled WGS sequence"/>
</dbReference>
<feature type="compositionally biased region" description="Basic and acidic residues" evidence="1">
    <location>
        <begin position="272"/>
        <end position="285"/>
    </location>
</feature>
<evidence type="ECO:0000313" key="2">
    <source>
        <dbReference type="EMBL" id="KIY92761.1"/>
    </source>
</evidence>
<organism evidence="2 3">
    <name type="scientific">Monoraphidium neglectum</name>
    <dbReference type="NCBI Taxonomy" id="145388"/>
    <lineage>
        <taxon>Eukaryota</taxon>
        <taxon>Viridiplantae</taxon>
        <taxon>Chlorophyta</taxon>
        <taxon>core chlorophytes</taxon>
        <taxon>Chlorophyceae</taxon>
        <taxon>CS clade</taxon>
        <taxon>Sphaeropleales</taxon>
        <taxon>Selenastraceae</taxon>
        <taxon>Monoraphidium</taxon>
    </lineage>
</organism>
<feature type="region of interest" description="Disordered" evidence="1">
    <location>
        <begin position="119"/>
        <end position="214"/>
    </location>
</feature>
<protein>
    <submittedName>
        <fullName evidence="2">Uncharacterized protein</fullName>
    </submittedName>
</protein>
<evidence type="ECO:0000313" key="3">
    <source>
        <dbReference type="Proteomes" id="UP000054498"/>
    </source>
</evidence>
<keyword evidence="3" id="KW-1185">Reference proteome</keyword>
<name>A0A0D2LSJ7_9CHLO</name>
<proteinExistence type="predicted"/>
<feature type="compositionally biased region" description="Low complexity" evidence="1">
    <location>
        <begin position="226"/>
        <end position="251"/>
    </location>
</feature>
<reference evidence="2 3" key="1">
    <citation type="journal article" date="2013" name="BMC Genomics">
        <title>Reconstruction of the lipid metabolism for the microalga Monoraphidium neglectum from its genome sequence reveals characteristics suitable for biofuel production.</title>
        <authorList>
            <person name="Bogen C."/>
            <person name="Al-Dilaimi A."/>
            <person name="Albersmeier A."/>
            <person name="Wichmann J."/>
            <person name="Grundmann M."/>
            <person name="Rupp O."/>
            <person name="Lauersen K.J."/>
            <person name="Blifernez-Klassen O."/>
            <person name="Kalinowski J."/>
            <person name="Goesmann A."/>
            <person name="Mussgnug J.H."/>
            <person name="Kruse O."/>
        </authorList>
    </citation>
    <scope>NUCLEOTIDE SEQUENCE [LARGE SCALE GENOMIC DNA]</scope>
    <source>
        <strain evidence="2 3">SAG 48.87</strain>
    </source>
</reference>
<accession>A0A0D2LSJ7</accession>
<dbReference type="KEGG" id="mng:MNEG_15202"/>
<feature type="region of interest" description="Disordered" evidence="1">
    <location>
        <begin position="440"/>
        <end position="459"/>
    </location>
</feature>
<dbReference type="GeneID" id="25732840"/>
<evidence type="ECO:0000256" key="1">
    <source>
        <dbReference type="SAM" id="MobiDB-lite"/>
    </source>
</evidence>
<dbReference type="RefSeq" id="XP_013891781.1">
    <property type="nucleotide sequence ID" value="XM_014036327.1"/>
</dbReference>
<dbReference type="EMBL" id="KK105340">
    <property type="protein sequence ID" value="KIY92761.1"/>
    <property type="molecule type" value="Genomic_DNA"/>
</dbReference>
<gene>
    <name evidence="2" type="ORF">MNEG_15202</name>
</gene>